<evidence type="ECO:0000259" key="1">
    <source>
        <dbReference type="Pfam" id="PF10137"/>
    </source>
</evidence>
<protein>
    <submittedName>
        <fullName evidence="2">Nucleotide-binding protein</fullName>
    </submittedName>
</protein>
<proteinExistence type="predicted"/>
<dbReference type="Proteomes" id="UP001151081">
    <property type="component" value="Unassembled WGS sequence"/>
</dbReference>
<dbReference type="GO" id="GO:0050135">
    <property type="term" value="F:NADP+ nucleosidase activity"/>
    <property type="evidence" value="ECO:0007669"/>
    <property type="project" value="InterPro"/>
</dbReference>
<dbReference type="EMBL" id="JAGTJJ010000031">
    <property type="protein sequence ID" value="MDC3985803.1"/>
    <property type="molecule type" value="Genomic_DNA"/>
</dbReference>
<organism evidence="2 3">
    <name type="scientific">Polyangium jinanense</name>
    <dbReference type="NCBI Taxonomy" id="2829994"/>
    <lineage>
        <taxon>Bacteria</taxon>
        <taxon>Pseudomonadati</taxon>
        <taxon>Myxococcota</taxon>
        <taxon>Polyangia</taxon>
        <taxon>Polyangiales</taxon>
        <taxon>Polyangiaceae</taxon>
        <taxon>Polyangium</taxon>
    </lineage>
</organism>
<dbReference type="RefSeq" id="WP_272459255.1">
    <property type="nucleotide sequence ID" value="NZ_JAGTJJ010000031.1"/>
</dbReference>
<comment type="caution">
    <text evidence="2">The sequence shown here is derived from an EMBL/GenBank/DDBJ whole genome shotgun (WGS) entry which is preliminary data.</text>
</comment>
<dbReference type="AlphaFoldDB" id="A0A9X3XBP1"/>
<gene>
    <name evidence="2" type="ORF">KEG57_35310</name>
</gene>
<sequence length="356" mass="39618">MSSKPRVFIGSSSEGTEVAEILFQYLSADFRPFTWQHGIFMAGRFTLEELERSLREHEFAVLCATPDDSLSKRGNTSPAMRDNVLFELGLFIGALGRKRTFLVVPTGVGLVIPTDLAGLTYVSYDAERFSQGPADRMAALQVAGMSLRTVIHRTWAELRATEEQLARARMANARTTAIRRIHAVIVDLRDVIIELPGDMLQSLTSPKEFDRVKRVAAERVDKISAPMYDDATTAGVTTEFGDLVTATRAALLEIPYPFELFVEEQEIKQAAVKHIAGAIQSFNSGGQPFEYAGQAIESEVARRVQSISDRYRGWWTRSEKVLQRATSRLQTALVNAALESEPKQLPESARPLNPQR</sequence>
<keyword evidence="3" id="KW-1185">Reference proteome</keyword>
<evidence type="ECO:0000313" key="2">
    <source>
        <dbReference type="EMBL" id="MDC3985803.1"/>
    </source>
</evidence>
<dbReference type="InterPro" id="IPR019302">
    <property type="entry name" value="CAP12/PCTIR_TIR_dom"/>
</dbReference>
<evidence type="ECO:0000313" key="3">
    <source>
        <dbReference type="Proteomes" id="UP001151081"/>
    </source>
</evidence>
<accession>A0A9X3XBP1</accession>
<feature type="domain" description="CD-NTase-associated protein 12/Pycsar effector protein TIR" evidence="1">
    <location>
        <begin position="6"/>
        <end position="125"/>
    </location>
</feature>
<reference evidence="2 3" key="1">
    <citation type="submission" date="2021-04" db="EMBL/GenBank/DDBJ databases">
        <title>Genome analysis of Polyangium sp.</title>
        <authorList>
            <person name="Li Y."/>
            <person name="Wang J."/>
        </authorList>
    </citation>
    <scope>NUCLEOTIDE SEQUENCE [LARGE SCALE GENOMIC DNA]</scope>
    <source>
        <strain evidence="2 3">SDU14</strain>
    </source>
</reference>
<dbReference type="Pfam" id="PF10137">
    <property type="entry name" value="CAP12-PCTIR_TIR"/>
    <property type="match status" value="1"/>
</dbReference>
<name>A0A9X3XBP1_9BACT</name>